<organism evidence="2 3">
    <name type="scientific">Cynara cardunculus var. scolymus</name>
    <name type="common">Globe artichoke</name>
    <name type="synonym">Cynara scolymus</name>
    <dbReference type="NCBI Taxonomy" id="59895"/>
    <lineage>
        <taxon>Eukaryota</taxon>
        <taxon>Viridiplantae</taxon>
        <taxon>Streptophyta</taxon>
        <taxon>Embryophyta</taxon>
        <taxon>Tracheophyta</taxon>
        <taxon>Spermatophyta</taxon>
        <taxon>Magnoliopsida</taxon>
        <taxon>eudicotyledons</taxon>
        <taxon>Gunneridae</taxon>
        <taxon>Pentapetalae</taxon>
        <taxon>asterids</taxon>
        <taxon>campanulids</taxon>
        <taxon>Asterales</taxon>
        <taxon>Asteraceae</taxon>
        <taxon>Carduoideae</taxon>
        <taxon>Cardueae</taxon>
        <taxon>Carduinae</taxon>
        <taxon>Cynara</taxon>
    </lineage>
</organism>
<gene>
    <name evidence="2" type="ORF">Ccrd_026335</name>
</gene>
<feature type="transmembrane region" description="Helical" evidence="1">
    <location>
        <begin position="20"/>
        <end position="36"/>
    </location>
</feature>
<evidence type="ECO:0000256" key="1">
    <source>
        <dbReference type="SAM" id="Phobius"/>
    </source>
</evidence>
<proteinExistence type="predicted"/>
<dbReference type="Proteomes" id="UP000243975">
    <property type="component" value="Unassembled WGS sequence"/>
</dbReference>
<protein>
    <submittedName>
        <fullName evidence="2">Uncharacterized protein</fullName>
    </submittedName>
</protein>
<sequence>MAAAGDLPISDCNHRMLNHYPLYLNFMAVLFALVIQMQHLSPTAMNQLRVAVIAFTVNFAANLGVQQTSNGCTGCSRAHRRLCVFLTIFYVTMLVTPVILLFILVVEPSLWHPILGYFHSIWSGINHLVFGETATAIAMALPPPEIEDSVYRRISVGVCNFLARPTDGPTPPILPVSMPPPTTASWWSSVASSGRRFIMRSRREEVERTMSV</sequence>
<reference evidence="2 3" key="1">
    <citation type="journal article" date="2016" name="Sci. Rep.">
        <title>The genome sequence of the outbreeding globe artichoke constructed de novo incorporating a phase-aware low-pass sequencing strategy of F1 progeny.</title>
        <authorList>
            <person name="Scaglione D."/>
            <person name="Reyes-Chin-Wo S."/>
            <person name="Acquadro A."/>
            <person name="Froenicke L."/>
            <person name="Portis E."/>
            <person name="Beitel C."/>
            <person name="Tirone M."/>
            <person name="Mauro R."/>
            <person name="Lo Monaco A."/>
            <person name="Mauromicale G."/>
            <person name="Faccioli P."/>
            <person name="Cattivelli L."/>
            <person name="Rieseberg L."/>
            <person name="Michelmore R."/>
            <person name="Lanteri S."/>
        </authorList>
    </citation>
    <scope>NUCLEOTIDE SEQUENCE [LARGE SCALE GENOMIC DNA]</scope>
    <source>
        <strain evidence="2">2C</strain>
    </source>
</reference>
<evidence type="ECO:0000313" key="2">
    <source>
        <dbReference type="EMBL" id="KVG60692.1"/>
    </source>
</evidence>
<keyword evidence="1" id="KW-1133">Transmembrane helix</keyword>
<keyword evidence="3" id="KW-1185">Reference proteome</keyword>
<comment type="caution">
    <text evidence="2">The sequence shown here is derived from an EMBL/GenBank/DDBJ whole genome shotgun (WGS) entry which is preliminary data.</text>
</comment>
<accession>A0A103R3U0</accession>
<feature type="transmembrane region" description="Helical" evidence="1">
    <location>
        <begin position="48"/>
        <end position="65"/>
    </location>
</feature>
<name>A0A103R3U0_CYNCS</name>
<keyword evidence="1" id="KW-0472">Membrane</keyword>
<feature type="transmembrane region" description="Helical" evidence="1">
    <location>
        <begin position="85"/>
        <end position="106"/>
    </location>
</feature>
<dbReference type="EMBL" id="LEKV01007905">
    <property type="protein sequence ID" value="KVG60692.1"/>
    <property type="molecule type" value="Genomic_DNA"/>
</dbReference>
<dbReference type="Gramene" id="KVG60692">
    <property type="protein sequence ID" value="KVG60692"/>
    <property type="gene ID" value="Ccrd_026335"/>
</dbReference>
<dbReference type="AlphaFoldDB" id="A0A103R3U0"/>
<evidence type="ECO:0000313" key="3">
    <source>
        <dbReference type="Proteomes" id="UP000243975"/>
    </source>
</evidence>
<keyword evidence="1" id="KW-0812">Transmembrane</keyword>
<dbReference type="OrthoDB" id="1819054at2759"/>